<keyword evidence="2" id="KW-1185">Reference proteome</keyword>
<sequence length="143" mass="15827">MSEFYQLLIAPGTRVALPRSCRPTSHLRAPPQPQLERAYGYPDVLDLSPDGYGEPQVLEYSYSVIMPDETALASLLSQHQRWAAAALAIERWVTPTVMRRSDGVRGGWIEDKPIDGGTSRVATVTLKLKPLQVPNPTSLAPRF</sequence>
<evidence type="ECO:0000313" key="2">
    <source>
        <dbReference type="Proteomes" id="UP001060261"/>
    </source>
</evidence>
<evidence type="ECO:0000313" key="1">
    <source>
        <dbReference type="EMBL" id="UWX64747.1"/>
    </source>
</evidence>
<protein>
    <submittedName>
        <fullName evidence="1">Uncharacterized protein</fullName>
    </submittedName>
</protein>
<reference evidence="1" key="1">
    <citation type="submission" date="2022-09" db="EMBL/GenBank/DDBJ databases">
        <title>genome sequence of Deinococcus rubellus.</title>
        <authorList>
            <person name="Srinivasan S."/>
        </authorList>
    </citation>
    <scope>NUCLEOTIDE SEQUENCE</scope>
    <source>
        <strain evidence="1">Ant6</strain>
    </source>
</reference>
<name>A0ABY5YK77_9DEIO</name>
<dbReference type="Proteomes" id="UP001060261">
    <property type="component" value="Chromosome"/>
</dbReference>
<proteinExistence type="predicted"/>
<gene>
    <name evidence="1" type="ORF">N0D28_03550</name>
</gene>
<accession>A0ABY5YK77</accession>
<organism evidence="1 2">
    <name type="scientific">Deinococcus rubellus</name>
    <dbReference type="NCBI Taxonomy" id="1889240"/>
    <lineage>
        <taxon>Bacteria</taxon>
        <taxon>Thermotogati</taxon>
        <taxon>Deinococcota</taxon>
        <taxon>Deinococci</taxon>
        <taxon>Deinococcales</taxon>
        <taxon>Deinococcaceae</taxon>
        <taxon>Deinococcus</taxon>
    </lineage>
</organism>
<dbReference type="RefSeq" id="WP_260561008.1">
    <property type="nucleotide sequence ID" value="NZ_BAABEC010000009.1"/>
</dbReference>
<dbReference type="EMBL" id="CP104213">
    <property type="protein sequence ID" value="UWX64747.1"/>
    <property type="molecule type" value="Genomic_DNA"/>
</dbReference>